<reference evidence="2" key="2">
    <citation type="submission" date="2021-01" db="EMBL/GenBank/DDBJ databases">
        <authorList>
            <person name="Schikora-Tamarit M.A."/>
        </authorList>
    </citation>
    <scope>NUCLEOTIDE SEQUENCE</scope>
    <source>
        <strain evidence="2">CBS6075</strain>
    </source>
</reference>
<protein>
    <submittedName>
        <fullName evidence="2">Uncharacterized protein</fullName>
    </submittedName>
</protein>
<keyword evidence="3" id="KW-1185">Reference proteome</keyword>
<dbReference type="EMBL" id="JAEUBE010000137">
    <property type="protein sequence ID" value="KAH3669232.1"/>
    <property type="molecule type" value="Genomic_DNA"/>
</dbReference>
<accession>A0A9P8PCA0</accession>
<proteinExistence type="predicted"/>
<gene>
    <name evidence="2" type="ORF">OGAPHI_001353</name>
</gene>
<dbReference type="AlphaFoldDB" id="A0A9P8PCA0"/>
<comment type="caution">
    <text evidence="2">The sequence shown here is derived from an EMBL/GenBank/DDBJ whole genome shotgun (WGS) entry which is preliminary data.</text>
</comment>
<feature type="region of interest" description="Disordered" evidence="1">
    <location>
        <begin position="1"/>
        <end position="32"/>
    </location>
</feature>
<sequence length="90" mass="10162">MHEWEVVDDFSSNTDHHQSSASSDNVSTGDDTGLNTGTLQNLWRSIHLFWTKQLTDFGSVFFRSLLQVDLVGLDSWNDLLGEGQSFSRQV</sequence>
<reference evidence="2" key="1">
    <citation type="journal article" date="2021" name="Open Biol.">
        <title>Shared evolutionary footprints suggest mitochondrial oxidative damage underlies multiple complex I losses in fungi.</title>
        <authorList>
            <person name="Schikora-Tamarit M.A."/>
            <person name="Marcet-Houben M."/>
            <person name="Nosek J."/>
            <person name="Gabaldon T."/>
        </authorList>
    </citation>
    <scope>NUCLEOTIDE SEQUENCE</scope>
    <source>
        <strain evidence="2">CBS6075</strain>
    </source>
</reference>
<dbReference type="RefSeq" id="XP_046063495.1">
    <property type="nucleotide sequence ID" value="XM_046202105.1"/>
</dbReference>
<evidence type="ECO:0000256" key="1">
    <source>
        <dbReference type="SAM" id="MobiDB-lite"/>
    </source>
</evidence>
<evidence type="ECO:0000313" key="3">
    <source>
        <dbReference type="Proteomes" id="UP000769157"/>
    </source>
</evidence>
<name>A0A9P8PCA0_9ASCO</name>
<dbReference type="GeneID" id="70233321"/>
<evidence type="ECO:0000313" key="2">
    <source>
        <dbReference type="EMBL" id="KAH3669232.1"/>
    </source>
</evidence>
<organism evidence="2 3">
    <name type="scientific">Ogataea philodendri</name>
    <dbReference type="NCBI Taxonomy" id="1378263"/>
    <lineage>
        <taxon>Eukaryota</taxon>
        <taxon>Fungi</taxon>
        <taxon>Dikarya</taxon>
        <taxon>Ascomycota</taxon>
        <taxon>Saccharomycotina</taxon>
        <taxon>Pichiomycetes</taxon>
        <taxon>Pichiales</taxon>
        <taxon>Pichiaceae</taxon>
        <taxon>Ogataea</taxon>
    </lineage>
</organism>
<dbReference type="Proteomes" id="UP000769157">
    <property type="component" value="Unassembled WGS sequence"/>
</dbReference>